<dbReference type="InterPro" id="IPR003593">
    <property type="entry name" value="AAA+_ATPase"/>
</dbReference>
<comment type="subcellular location">
    <subcellularLocation>
        <location evidence="1">Cell membrane</location>
        <topology evidence="1">Multi-pass membrane protein</topology>
    </subcellularLocation>
</comment>
<reference evidence="12 13" key="1">
    <citation type="submission" date="2016-01" db="EMBL/GenBank/DDBJ databases">
        <title>Complete genome and mega plasmid sequence of Sphingomonas panacis DCY99 elicits systemic resistance in rice to Xanthomonas oryzae.</title>
        <authorList>
            <person name="Kim Y.J."/>
            <person name="Yang D.C."/>
            <person name="Sing P."/>
        </authorList>
    </citation>
    <scope>NUCLEOTIDE SEQUENCE [LARGE SCALE GENOMIC DNA]</scope>
    <source>
        <strain evidence="12 13">DCY99</strain>
    </source>
</reference>
<dbReference type="RefSeq" id="WP_069206188.1">
    <property type="nucleotide sequence ID" value="NZ_CP014168.1"/>
</dbReference>
<feature type="transmembrane region" description="Helical" evidence="9">
    <location>
        <begin position="66"/>
        <end position="86"/>
    </location>
</feature>
<evidence type="ECO:0000313" key="13">
    <source>
        <dbReference type="Proteomes" id="UP000094256"/>
    </source>
</evidence>
<feature type="transmembrane region" description="Helical" evidence="9">
    <location>
        <begin position="169"/>
        <end position="189"/>
    </location>
</feature>
<dbReference type="GO" id="GO:0005524">
    <property type="term" value="F:ATP binding"/>
    <property type="evidence" value="ECO:0007669"/>
    <property type="project" value="UniProtKB-KW"/>
</dbReference>
<keyword evidence="4 9" id="KW-0812">Transmembrane</keyword>
<protein>
    <submittedName>
        <fullName evidence="12">ATPase</fullName>
    </submittedName>
</protein>
<dbReference type="SMART" id="SM00382">
    <property type="entry name" value="AAA"/>
    <property type="match status" value="1"/>
</dbReference>
<evidence type="ECO:0000313" key="12">
    <source>
        <dbReference type="EMBL" id="AOH85654.1"/>
    </source>
</evidence>
<feature type="domain" description="ABC transporter" evidence="10">
    <location>
        <begin position="343"/>
        <end position="575"/>
    </location>
</feature>
<dbReference type="InterPro" id="IPR011527">
    <property type="entry name" value="ABC1_TM_dom"/>
</dbReference>
<evidence type="ECO:0000256" key="8">
    <source>
        <dbReference type="ARBA" id="ARBA00023136"/>
    </source>
</evidence>
<dbReference type="Pfam" id="PF00005">
    <property type="entry name" value="ABC_tran"/>
    <property type="match status" value="1"/>
</dbReference>
<feature type="transmembrane region" description="Helical" evidence="9">
    <location>
        <begin position="32"/>
        <end position="54"/>
    </location>
</feature>
<dbReference type="InterPro" id="IPR039421">
    <property type="entry name" value="Type_1_exporter"/>
</dbReference>
<keyword evidence="6" id="KW-0067">ATP-binding</keyword>
<dbReference type="Proteomes" id="UP000094256">
    <property type="component" value="Chromosome"/>
</dbReference>
<dbReference type="Pfam" id="PF00664">
    <property type="entry name" value="ABC_membrane"/>
    <property type="match status" value="1"/>
</dbReference>
<keyword evidence="8 9" id="KW-0472">Membrane</keyword>
<dbReference type="PANTHER" id="PTHR43394:SF1">
    <property type="entry name" value="ATP-BINDING CASSETTE SUB-FAMILY B MEMBER 10, MITOCHONDRIAL"/>
    <property type="match status" value="1"/>
</dbReference>
<dbReference type="GO" id="GO:0015421">
    <property type="term" value="F:ABC-type oligopeptide transporter activity"/>
    <property type="evidence" value="ECO:0007669"/>
    <property type="project" value="TreeGrafter"/>
</dbReference>
<sequence length="575" mass="61508">MSYDVPIVAPKQRFAPWLLEPMRRNKAIYLKVALAATTINLLGLVSSLFTMTVYDRVVPNNATSSLIGLSIGLGIVIIFDFILRLLRAYFVDVAGAQIDHEVGETLFAKLLAIRLDKRKGSTGSLTGIMRELETLRDFFASATITAIVDVPFIVITLALIAVIGGPVVLVPLAMVPLVVLVGVLTHPAMDRLSARSMGDGLLKQSVLVETIGSLETVKASGAGGMLANRWRKAVNQHADSSLGQRLISTIAVTTATSANTMSYAGVVIVGVGLLQANEITMGGLMACSILSGRAVAPLGQIATLLSRMTATRTAYRQINGLMDSPSEGPPGEALVPTAFQGRVELRNLSFRYPGAPEKTLEGINLKIEAGERVALIGRVGSGKSTIARLLLGLYEPEDGLVLIDGTDVRQFDTARLRALMGAALQDNILFAGTVRENICLERSGIDQEEMLRVADLAGTHRFMGQIANGYDLRLTDRGEGLSGGQRQSISLARALAGKPQILVFDEPTSAMDAQTEATLIERLQGELQGRTVILITHRPSLLRLVDRVLVVEGGRIAADGPREDVMQRMAKGKAA</sequence>
<proteinExistence type="predicted"/>
<evidence type="ECO:0000256" key="4">
    <source>
        <dbReference type="ARBA" id="ARBA00022692"/>
    </source>
</evidence>
<feature type="transmembrane region" description="Helical" evidence="9">
    <location>
        <begin position="138"/>
        <end position="163"/>
    </location>
</feature>
<dbReference type="PROSITE" id="PS50893">
    <property type="entry name" value="ABC_TRANSPORTER_2"/>
    <property type="match status" value="1"/>
</dbReference>
<keyword evidence="7 9" id="KW-1133">Transmembrane helix</keyword>
<dbReference type="InterPro" id="IPR017750">
    <property type="entry name" value="ATPase_T1SS"/>
</dbReference>
<dbReference type="PANTHER" id="PTHR43394">
    <property type="entry name" value="ATP-DEPENDENT PERMEASE MDL1, MITOCHONDRIAL"/>
    <property type="match status" value="1"/>
</dbReference>
<dbReference type="Gene3D" id="3.40.50.300">
    <property type="entry name" value="P-loop containing nucleotide triphosphate hydrolases"/>
    <property type="match status" value="1"/>
</dbReference>
<dbReference type="CDD" id="cd18587">
    <property type="entry name" value="ABC_6TM_LapB_like"/>
    <property type="match status" value="1"/>
</dbReference>
<name>A0A1B3ZE00_9SPHN</name>
<dbReference type="EMBL" id="CP014168">
    <property type="protein sequence ID" value="AOH85654.1"/>
    <property type="molecule type" value="Genomic_DNA"/>
</dbReference>
<dbReference type="OrthoDB" id="9787557at2"/>
<organism evidence="12 13">
    <name type="scientific">Sphingomonas panacis</name>
    <dbReference type="NCBI Taxonomy" id="1560345"/>
    <lineage>
        <taxon>Bacteria</taxon>
        <taxon>Pseudomonadati</taxon>
        <taxon>Pseudomonadota</taxon>
        <taxon>Alphaproteobacteria</taxon>
        <taxon>Sphingomonadales</taxon>
        <taxon>Sphingomonadaceae</taxon>
        <taxon>Sphingomonas</taxon>
    </lineage>
</organism>
<keyword evidence="3" id="KW-1003">Cell membrane</keyword>
<dbReference type="PROSITE" id="PS50929">
    <property type="entry name" value="ABC_TM1F"/>
    <property type="match status" value="1"/>
</dbReference>
<dbReference type="SUPFAM" id="SSF52540">
    <property type="entry name" value="P-loop containing nucleoside triphosphate hydrolases"/>
    <property type="match status" value="1"/>
</dbReference>
<dbReference type="NCBIfam" id="TIGR03375">
    <property type="entry name" value="type_I_sec_LssB"/>
    <property type="match status" value="1"/>
</dbReference>
<gene>
    <name evidence="12" type="ORF">AWL63_18635</name>
</gene>
<evidence type="ECO:0000256" key="1">
    <source>
        <dbReference type="ARBA" id="ARBA00004651"/>
    </source>
</evidence>
<dbReference type="FunFam" id="3.40.50.300:FF:000299">
    <property type="entry name" value="ABC transporter ATP-binding protein/permease"/>
    <property type="match status" value="1"/>
</dbReference>
<dbReference type="SUPFAM" id="SSF90123">
    <property type="entry name" value="ABC transporter transmembrane region"/>
    <property type="match status" value="1"/>
</dbReference>
<dbReference type="InterPro" id="IPR027417">
    <property type="entry name" value="P-loop_NTPase"/>
</dbReference>
<evidence type="ECO:0000256" key="5">
    <source>
        <dbReference type="ARBA" id="ARBA00022741"/>
    </source>
</evidence>
<dbReference type="GO" id="GO:0005886">
    <property type="term" value="C:plasma membrane"/>
    <property type="evidence" value="ECO:0007669"/>
    <property type="project" value="UniProtKB-SubCell"/>
</dbReference>
<accession>A0A1B3ZE00</accession>
<keyword evidence="2" id="KW-0813">Transport</keyword>
<evidence type="ECO:0000256" key="2">
    <source>
        <dbReference type="ARBA" id="ARBA00022448"/>
    </source>
</evidence>
<evidence type="ECO:0000256" key="3">
    <source>
        <dbReference type="ARBA" id="ARBA00022475"/>
    </source>
</evidence>
<evidence type="ECO:0000259" key="11">
    <source>
        <dbReference type="PROSITE" id="PS50929"/>
    </source>
</evidence>
<evidence type="ECO:0000256" key="6">
    <source>
        <dbReference type="ARBA" id="ARBA00022840"/>
    </source>
</evidence>
<dbReference type="InterPro" id="IPR003439">
    <property type="entry name" value="ABC_transporter-like_ATP-bd"/>
</dbReference>
<evidence type="ECO:0000256" key="7">
    <source>
        <dbReference type="ARBA" id="ARBA00022989"/>
    </source>
</evidence>
<evidence type="ECO:0000259" key="10">
    <source>
        <dbReference type="PROSITE" id="PS50893"/>
    </source>
</evidence>
<evidence type="ECO:0000256" key="9">
    <source>
        <dbReference type="SAM" id="Phobius"/>
    </source>
</evidence>
<dbReference type="KEGG" id="span:AWL63_18635"/>
<keyword evidence="5" id="KW-0547">Nucleotide-binding</keyword>
<dbReference type="Gene3D" id="1.20.1560.10">
    <property type="entry name" value="ABC transporter type 1, transmembrane domain"/>
    <property type="match status" value="1"/>
</dbReference>
<dbReference type="GO" id="GO:0016887">
    <property type="term" value="F:ATP hydrolysis activity"/>
    <property type="evidence" value="ECO:0007669"/>
    <property type="project" value="InterPro"/>
</dbReference>
<dbReference type="AlphaFoldDB" id="A0A1B3ZE00"/>
<feature type="domain" description="ABC transmembrane type-1" evidence="11">
    <location>
        <begin position="32"/>
        <end position="310"/>
    </location>
</feature>
<keyword evidence="13" id="KW-1185">Reference proteome</keyword>
<dbReference type="InterPro" id="IPR036640">
    <property type="entry name" value="ABC1_TM_sf"/>
</dbReference>
<dbReference type="STRING" id="1560345.AWL63_18635"/>